<organism evidence="5 6">
    <name type="scientific">Canis lupus familiaris</name>
    <name type="common">Dog</name>
    <name type="synonym">Canis familiaris</name>
    <dbReference type="NCBI Taxonomy" id="9615"/>
    <lineage>
        <taxon>Eukaryota</taxon>
        <taxon>Metazoa</taxon>
        <taxon>Chordata</taxon>
        <taxon>Craniata</taxon>
        <taxon>Vertebrata</taxon>
        <taxon>Euteleostomi</taxon>
        <taxon>Mammalia</taxon>
        <taxon>Eutheria</taxon>
        <taxon>Laurasiatheria</taxon>
        <taxon>Carnivora</taxon>
        <taxon>Caniformia</taxon>
        <taxon>Canidae</taxon>
        <taxon>Canis</taxon>
    </lineage>
</organism>
<proteinExistence type="predicted"/>
<reference evidence="5" key="2">
    <citation type="submission" date="2025-08" db="UniProtKB">
        <authorList>
            <consortium name="Ensembl"/>
        </authorList>
    </citation>
    <scope>IDENTIFICATION</scope>
</reference>
<dbReference type="Proteomes" id="UP000002254">
    <property type="component" value="Chromosome 27"/>
</dbReference>
<name>A0A8P0PJH2_CANLF</name>
<dbReference type="Pfam" id="PF23227">
    <property type="entry name" value="HEAT_MROH2B_C"/>
    <property type="match status" value="1"/>
</dbReference>
<evidence type="ECO:0000259" key="4">
    <source>
        <dbReference type="Pfam" id="PF23227"/>
    </source>
</evidence>
<dbReference type="Ensembl" id="ENSCAFT00000096925.1">
    <property type="protein sequence ID" value="ENSCAFP00000069980.1"/>
    <property type="gene ID" value="ENSCAFG00000055542.1"/>
</dbReference>
<dbReference type="InterPro" id="IPR048465">
    <property type="entry name" value="Maestro-like_HEAT"/>
</dbReference>
<feature type="region of interest" description="Disordered" evidence="2">
    <location>
        <begin position="544"/>
        <end position="583"/>
    </location>
</feature>
<dbReference type="InterPro" id="IPR016024">
    <property type="entry name" value="ARM-type_fold"/>
</dbReference>
<dbReference type="PANTHER" id="PTHR23120:SF42">
    <property type="entry name" value="MAESTRO HEAT-LIKE REPEAT FAMILY MEMBER 3"/>
    <property type="match status" value="1"/>
</dbReference>
<protein>
    <submittedName>
        <fullName evidence="5">Uncharacterized protein</fullName>
    </submittedName>
</protein>
<dbReference type="AlphaFoldDB" id="A0A8P0PJH2"/>
<sequence length="583" mass="66257">MDIEFSRLGRLVRLLALRCQDPVDNICFLSAQAVYSLYCILLLQKQMGRKKQGLWEEEGKNEVYSANVFYNNTFEIAKIEEVVEGILERLNSQLEPNTKEETVRAMCLLAGNNTHTVVPMLLNKTLPWDSCALEVVKLVFSAAAYDGVVVYGDQHCCWDLLSCPRFYYIGIMDLTSGIVKTCEPAILHRILNLVRSLLYSSSYHWKILARAFYAQLLWHRSVAQTLGQDLLVNLIKWVKEPNLIMKEVGLRGISNLALHPGQAESLKGQVPFLKDLLKNEARVTVQAVKSLRNIICHGKGEDIKERDQVKISATSALSHMLRHIDKFKPRLTTRREIYTFLVPLLLSIQDNNTEVVKACGRALTEWTNVIGWSSLTQTFRHITLSDHIQVLEETCKYLVNTSKTQLVGDLLFQSFGFLKSSQSFLRAAAINFIALTVKKLNMSQIHEDDVELLQNAIGNLRNDPVESIQSLVNTTLKKIDEYINFRSISTSRMSQISNNILKVTGIKNPERKKRLFRSVKRERDDDNQKIWRWLQSPLNSLRNRYSGRVKDIPHKLGNSDKQSTGSQVPTSESPPTEAGPAAK</sequence>
<evidence type="ECO:0000256" key="2">
    <source>
        <dbReference type="SAM" id="MobiDB-lite"/>
    </source>
</evidence>
<evidence type="ECO:0000259" key="3">
    <source>
        <dbReference type="Pfam" id="PF21047"/>
    </source>
</evidence>
<dbReference type="Gene3D" id="1.25.10.10">
    <property type="entry name" value="Leucine-rich Repeat Variant"/>
    <property type="match status" value="1"/>
</dbReference>
<feature type="compositionally biased region" description="Polar residues" evidence="2">
    <location>
        <begin position="559"/>
        <end position="574"/>
    </location>
</feature>
<feature type="compositionally biased region" description="Basic and acidic residues" evidence="2">
    <location>
        <begin position="548"/>
        <end position="558"/>
    </location>
</feature>
<dbReference type="InterPro" id="IPR011989">
    <property type="entry name" value="ARM-like"/>
</dbReference>
<dbReference type="PANTHER" id="PTHR23120">
    <property type="entry name" value="MAESTRO-RELATED HEAT DOMAIN-CONTAINING"/>
    <property type="match status" value="1"/>
</dbReference>
<evidence type="ECO:0000313" key="5">
    <source>
        <dbReference type="Ensembl" id="ENSCAFP00000069980.1"/>
    </source>
</evidence>
<feature type="domain" description="Maestro-like HEAT-repeats" evidence="3">
    <location>
        <begin position="2"/>
        <end position="79"/>
    </location>
</feature>
<dbReference type="InterPro" id="IPR045206">
    <property type="entry name" value="Maestro_heat-like_prot"/>
</dbReference>
<evidence type="ECO:0000313" key="6">
    <source>
        <dbReference type="Proteomes" id="UP000002254"/>
    </source>
</evidence>
<accession>A0A8P0PJH2</accession>
<feature type="domain" description="Maestro/Maestro-like HEAT-repeats" evidence="4">
    <location>
        <begin position="231"/>
        <end position="477"/>
    </location>
</feature>
<dbReference type="Pfam" id="PF21047">
    <property type="entry name" value="HEAT_Maestro"/>
    <property type="match status" value="1"/>
</dbReference>
<reference evidence="5 6" key="1">
    <citation type="journal article" date="2005" name="Nature">
        <title>Genome sequence, comparative analysis and haplotype structure of the domestic dog.</title>
        <authorList>
            <consortium name="Broad Sequencing Platform"/>
            <person name="Lindblad-Toh K."/>
            <person name="Wade C.M."/>
            <person name="Mikkelsen T.S."/>
            <person name="Karlsson E.K."/>
            <person name="Jaffe D.B."/>
            <person name="Kamal M."/>
            <person name="Clamp M."/>
            <person name="Chang J.L."/>
            <person name="Kulbokas E.J. III"/>
            <person name="Zody M.C."/>
            <person name="Mauceli E."/>
            <person name="Xie X."/>
            <person name="Breen M."/>
            <person name="Wayne R.K."/>
            <person name="Ostrander E.A."/>
            <person name="Ponting C.P."/>
            <person name="Galibert F."/>
            <person name="Smith D.R."/>
            <person name="DeJong P.J."/>
            <person name="Kirkness E."/>
            <person name="Alvarez P."/>
            <person name="Biagi T."/>
            <person name="Brockman W."/>
            <person name="Butler J."/>
            <person name="Chin C.W."/>
            <person name="Cook A."/>
            <person name="Cuff J."/>
            <person name="Daly M.J."/>
            <person name="DeCaprio D."/>
            <person name="Gnerre S."/>
            <person name="Grabherr M."/>
            <person name="Kellis M."/>
            <person name="Kleber M."/>
            <person name="Bardeleben C."/>
            <person name="Goodstadt L."/>
            <person name="Heger A."/>
            <person name="Hitte C."/>
            <person name="Kim L."/>
            <person name="Koepfli K.P."/>
            <person name="Parker H.G."/>
            <person name="Pollinger J.P."/>
            <person name="Searle S.M."/>
            <person name="Sutter N.B."/>
            <person name="Thomas R."/>
            <person name="Webber C."/>
            <person name="Baldwin J."/>
            <person name="Abebe A."/>
            <person name="Abouelleil A."/>
            <person name="Aftuck L."/>
            <person name="Ait-Zahra M."/>
            <person name="Aldredge T."/>
            <person name="Allen N."/>
            <person name="An P."/>
            <person name="Anderson S."/>
            <person name="Antoine C."/>
            <person name="Arachchi H."/>
            <person name="Aslam A."/>
            <person name="Ayotte L."/>
            <person name="Bachantsang P."/>
            <person name="Barry A."/>
            <person name="Bayul T."/>
            <person name="Benamara M."/>
            <person name="Berlin A."/>
            <person name="Bessette D."/>
            <person name="Blitshteyn B."/>
            <person name="Bloom T."/>
            <person name="Blye J."/>
            <person name="Boguslavskiy L."/>
            <person name="Bonnet C."/>
            <person name="Boukhgalter B."/>
            <person name="Brown A."/>
            <person name="Cahill P."/>
            <person name="Calixte N."/>
            <person name="Camarata J."/>
            <person name="Cheshatsang Y."/>
            <person name="Chu J."/>
            <person name="Citroen M."/>
            <person name="Collymore A."/>
            <person name="Cooke P."/>
            <person name="Dawoe T."/>
            <person name="Daza R."/>
            <person name="Decktor K."/>
            <person name="DeGray S."/>
            <person name="Dhargay N."/>
            <person name="Dooley K."/>
            <person name="Dooley K."/>
            <person name="Dorje P."/>
            <person name="Dorjee K."/>
            <person name="Dorris L."/>
            <person name="Duffey N."/>
            <person name="Dupes A."/>
            <person name="Egbiremolen O."/>
            <person name="Elong R."/>
            <person name="Falk J."/>
            <person name="Farina A."/>
            <person name="Faro S."/>
            <person name="Ferguson D."/>
            <person name="Ferreira P."/>
            <person name="Fisher S."/>
            <person name="FitzGerald M."/>
            <person name="Foley K."/>
            <person name="Foley C."/>
            <person name="Franke A."/>
            <person name="Friedrich D."/>
            <person name="Gage D."/>
            <person name="Garber M."/>
            <person name="Gearin G."/>
            <person name="Giannoukos G."/>
            <person name="Goode T."/>
            <person name="Goyette A."/>
            <person name="Graham J."/>
            <person name="Grandbois E."/>
            <person name="Gyaltsen K."/>
            <person name="Hafez N."/>
            <person name="Hagopian D."/>
            <person name="Hagos B."/>
            <person name="Hall J."/>
            <person name="Healy C."/>
            <person name="Hegarty R."/>
            <person name="Honan T."/>
            <person name="Horn A."/>
            <person name="Houde N."/>
            <person name="Hughes L."/>
            <person name="Hunnicutt L."/>
            <person name="Husby M."/>
            <person name="Jester B."/>
            <person name="Jones C."/>
            <person name="Kamat A."/>
            <person name="Kanga B."/>
            <person name="Kells C."/>
            <person name="Khazanovich D."/>
            <person name="Kieu A.C."/>
            <person name="Kisner P."/>
            <person name="Kumar M."/>
            <person name="Lance K."/>
            <person name="Landers T."/>
            <person name="Lara M."/>
            <person name="Lee W."/>
            <person name="Leger J.P."/>
            <person name="Lennon N."/>
            <person name="Leuper L."/>
            <person name="LeVine S."/>
            <person name="Liu J."/>
            <person name="Liu X."/>
            <person name="Lokyitsang Y."/>
            <person name="Lokyitsang T."/>
            <person name="Lui A."/>
            <person name="Macdonald J."/>
            <person name="Major J."/>
            <person name="Marabella R."/>
            <person name="Maru K."/>
            <person name="Matthews C."/>
            <person name="McDonough S."/>
            <person name="Mehta T."/>
            <person name="Meldrim J."/>
            <person name="Melnikov A."/>
            <person name="Meneus L."/>
            <person name="Mihalev A."/>
            <person name="Mihova T."/>
            <person name="Miller K."/>
            <person name="Mittelman R."/>
            <person name="Mlenga V."/>
            <person name="Mulrain L."/>
            <person name="Munson G."/>
            <person name="Navidi A."/>
            <person name="Naylor J."/>
            <person name="Nguyen T."/>
            <person name="Nguyen N."/>
            <person name="Nguyen C."/>
            <person name="Nguyen T."/>
            <person name="Nicol R."/>
            <person name="Norbu N."/>
            <person name="Norbu C."/>
            <person name="Novod N."/>
            <person name="Nyima T."/>
            <person name="Olandt P."/>
            <person name="O'Neill B."/>
            <person name="O'Neill K."/>
            <person name="Osman S."/>
            <person name="Oyono L."/>
            <person name="Patti C."/>
            <person name="Perrin D."/>
            <person name="Phunkhang P."/>
            <person name="Pierre F."/>
            <person name="Priest M."/>
            <person name="Rachupka A."/>
            <person name="Raghuraman S."/>
            <person name="Rameau R."/>
            <person name="Ray V."/>
            <person name="Raymond C."/>
            <person name="Rege F."/>
            <person name="Rise C."/>
            <person name="Rogers J."/>
            <person name="Rogov P."/>
            <person name="Sahalie J."/>
            <person name="Settipalli S."/>
            <person name="Sharpe T."/>
            <person name="Shea T."/>
            <person name="Sheehan M."/>
            <person name="Sherpa N."/>
            <person name="Shi J."/>
            <person name="Shih D."/>
            <person name="Sloan J."/>
            <person name="Smith C."/>
            <person name="Sparrow T."/>
            <person name="Stalker J."/>
            <person name="Stange-Thomann N."/>
            <person name="Stavropoulos S."/>
            <person name="Stone C."/>
            <person name="Stone S."/>
            <person name="Sykes S."/>
            <person name="Tchuinga P."/>
            <person name="Tenzing P."/>
            <person name="Tesfaye S."/>
            <person name="Thoulutsang D."/>
            <person name="Thoulutsang Y."/>
            <person name="Topham K."/>
            <person name="Topping I."/>
            <person name="Tsamla T."/>
            <person name="Vassiliev H."/>
            <person name="Venkataraman V."/>
            <person name="Vo A."/>
            <person name="Wangchuk T."/>
            <person name="Wangdi T."/>
            <person name="Weiand M."/>
            <person name="Wilkinson J."/>
            <person name="Wilson A."/>
            <person name="Yadav S."/>
            <person name="Yang S."/>
            <person name="Yang X."/>
            <person name="Young G."/>
            <person name="Yu Q."/>
            <person name="Zainoun J."/>
            <person name="Zembek L."/>
            <person name="Zimmer A."/>
            <person name="Lander E.S."/>
        </authorList>
    </citation>
    <scope>NUCLEOTIDE SEQUENCE [LARGE SCALE GENOMIC DNA]</scope>
    <source>
        <strain evidence="5">Boxer</strain>
    </source>
</reference>
<dbReference type="SUPFAM" id="SSF48371">
    <property type="entry name" value="ARM repeat"/>
    <property type="match status" value="1"/>
</dbReference>
<dbReference type="InterPro" id="IPR055406">
    <property type="entry name" value="HEAT_Maestro"/>
</dbReference>
<evidence type="ECO:0000256" key="1">
    <source>
        <dbReference type="ARBA" id="ARBA00022737"/>
    </source>
</evidence>
<keyword evidence="1" id="KW-0677">Repeat</keyword>